<dbReference type="EMBL" id="EQ962654">
    <property type="protein sequence ID" value="EED20169.1"/>
    <property type="molecule type" value="Genomic_DNA"/>
</dbReference>
<dbReference type="InterPro" id="IPR036291">
    <property type="entry name" value="NAD(P)-bd_dom_sf"/>
</dbReference>
<dbReference type="STRING" id="441959.B8M6U9"/>
<dbReference type="GeneID" id="8097825"/>
<dbReference type="OMA" id="DPMAGNY"/>
<dbReference type="GO" id="GO:0005737">
    <property type="term" value="C:cytoplasm"/>
    <property type="evidence" value="ECO:0007669"/>
    <property type="project" value="TreeGrafter"/>
</dbReference>
<reference evidence="3" key="1">
    <citation type="journal article" date="2015" name="Genome Announc.">
        <title>Genome sequence of the AIDS-associated pathogen Penicillium marneffei (ATCC18224) and its near taxonomic relative Talaromyces stipitatus (ATCC10500).</title>
        <authorList>
            <person name="Nierman W.C."/>
            <person name="Fedorova-Abrams N.D."/>
            <person name="Andrianopoulos A."/>
        </authorList>
    </citation>
    <scope>NUCLEOTIDE SEQUENCE [LARGE SCALE GENOMIC DNA]</scope>
    <source>
        <strain evidence="3">ATCC 10500 / CBS 375.48 / QM 6759 / NRRL 1006</strain>
    </source>
</reference>
<dbReference type="PhylomeDB" id="B8M6U9"/>
<dbReference type="PANTHER" id="PTHR48079">
    <property type="entry name" value="PROTEIN YEEZ"/>
    <property type="match status" value="1"/>
</dbReference>
<sequence length="356" mass="38662">MTTTRTPKGCSNNRVNVCPIRRSYVSKNYGPSITDIMAQPTKSRIFMTGASGYLGSVITEHAIAHGYEVHGLSRIEASDEKLRSLGAVPVRGDLQALDVLRHESANAEIIIHLADVMTRNPDYHAGLRIDAAAVDAICETIQGTDKPLLVTSGSLVVEADPNGEETTETSPLQKKPVNDRFKAEDHAINWAREKGVRVIAIRLAPYVYGRGGSGIRLFMQMHARNGEVTCVEDGSTRTSTVHVDDAARMYILAAEKASAGEVYNCTSSTDVTALQLAEAMGSILALPVKFFKFDEAVAKFGPFFSKFLCAVNRASSAKAFQRLGWQPREPGIIDDIKSGSYLAVTEKLRGKQVSNT</sequence>
<keyword evidence="3" id="KW-1185">Reference proteome</keyword>
<dbReference type="SUPFAM" id="SSF51735">
    <property type="entry name" value="NAD(P)-binding Rossmann-fold domains"/>
    <property type="match status" value="1"/>
</dbReference>
<dbReference type="GO" id="GO:0004029">
    <property type="term" value="F:aldehyde dehydrogenase (NAD+) activity"/>
    <property type="evidence" value="ECO:0007669"/>
    <property type="project" value="TreeGrafter"/>
</dbReference>
<dbReference type="InterPro" id="IPR051783">
    <property type="entry name" value="NAD(P)-dependent_oxidoreduct"/>
</dbReference>
<dbReference type="VEuPathDB" id="FungiDB:TSTA_034080"/>
<dbReference type="eggNOG" id="KOG1502">
    <property type="taxonomic scope" value="Eukaryota"/>
</dbReference>
<dbReference type="InParanoid" id="B8M6U9"/>
<protein>
    <submittedName>
        <fullName evidence="2">NAD dependent epimerase/dehydratase, putative</fullName>
    </submittedName>
</protein>
<evidence type="ECO:0000313" key="2">
    <source>
        <dbReference type="EMBL" id="EED20169.1"/>
    </source>
</evidence>
<dbReference type="RefSeq" id="XP_002480603.1">
    <property type="nucleotide sequence ID" value="XM_002480558.1"/>
</dbReference>
<feature type="domain" description="NAD-dependent epimerase/dehydratase" evidence="1">
    <location>
        <begin position="45"/>
        <end position="265"/>
    </location>
</feature>
<evidence type="ECO:0000313" key="3">
    <source>
        <dbReference type="Proteomes" id="UP000001745"/>
    </source>
</evidence>
<proteinExistence type="predicted"/>
<dbReference type="Proteomes" id="UP000001745">
    <property type="component" value="Unassembled WGS sequence"/>
</dbReference>
<dbReference type="HOGENOM" id="CLU_007383_12_3_1"/>
<gene>
    <name evidence="2" type="ORF">TSTA_034080</name>
</gene>
<dbReference type="OrthoDB" id="10262413at2759"/>
<dbReference type="Gene3D" id="3.40.50.720">
    <property type="entry name" value="NAD(P)-binding Rossmann-like Domain"/>
    <property type="match status" value="1"/>
</dbReference>
<evidence type="ECO:0000259" key="1">
    <source>
        <dbReference type="Pfam" id="PF01370"/>
    </source>
</evidence>
<dbReference type="PANTHER" id="PTHR48079:SF5">
    <property type="entry name" value="DEPENDENT EPIMERASE_DEHYDRATASE, PUTATIVE (AFU_ORTHOLOGUE AFUA_7G00180)-RELATED"/>
    <property type="match status" value="1"/>
</dbReference>
<dbReference type="Pfam" id="PF01370">
    <property type="entry name" value="Epimerase"/>
    <property type="match status" value="1"/>
</dbReference>
<dbReference type="AlphaFoldDB" id="B8M6U9"/>
<name>B8M6U9_TALSN</name>
<dbReference type="InterPro" id="IPR001509">
    <property type="entry name" value="Epimerase_deHydtase"/>
</dbReference>
<organism evidence="2 3">
    <name type="scientific">Talaromyces stipitatus (strain ATCC 10500 / CBS 375.48 / QM 6759 / NRRL 1006)</name>
    <name type="common">Penicillium stipitatum</name>
    <dbReference type="NCBI Taxonomy" id="441959"/>
    <lineage>
        <taxon>Eukaryota</taxon>
        <taxon>Fungi</taxon>
        <taxon>Dikarya</taxon>
        <taxon>Ascomycota</taxon>
        <taxon>Pezizomycotina</taxon>
        <taxon>Eurotiomycetes</taxon>
        <taxon>Eurotiomycetidae</taxon>
        <taxon>Eurotiales</taxon>
        <taxon>Trichocomaceae</taxon>
        <taxon>Talaromyces</taxon>
        <taxon>Talaromyces sect. Talaromyces</taxon>
    </lineage>
</organism>
<accession>B8M6U9</accession>